<comment type="similarity">
    <text evidence="1">Belongs to the methyltransferase superfamily. LaeA methyltransferase family.</text>
</comment>
<dbReference type="Gene3D" id="3.40.50.150">
    <property type="entry name" value="Vaccinia Virus protein VP39"/>
    <property type="match status" value="1"/>
</dbReference>
<dbReference type="EMBL" id="WUBL01000107">
    <property type="protein sequence ID" value="KAF2965738.1"/>
    <property type="molecule type" value="Genomic_DNA"/>
</dbReference>
<dbReference type="AlphaFoldDB" id="A0A7C8IN17"/>
<organism evidence="3 4">
    <name type="scientific">Xylaria multiplex</name>
    <dbReference type="NCBI Taxonomy" id="323545"/>
    <lineage>
        <taxon>Eukaryota</taxon>
        <taxon>Fungi</taxon>
        <taxon>Dikarya</taxon>
        <taxon>Ascomycota</taxon>
        <taxon>Pezizomycotina</taxon>
        <taxon>Sordariomycetes</taxon>
        <taxon>Xylariomycetidae</taxon>
        <taxon>Xylariales</taxon>
        <taxon>Xylariaceae</taxon>
        <taxon>Xylaria</taxon>
    </lineage>
</organism>
<dbReference type="InterPro" id="IPR029063">
    <property type="entry name" value="SAM-dependent_MTases_sf"/>
</dbReference>
<reference evidence="3 4" key="1">
    <citation type="submission" date="2019-12" db="EMBL/GenBank/DDBJ databases">
        <title>Draft genome sequence of the ascomycete Xylaria multiplex DSM 110363.</title>
        <authorList>
            <person name="Buettner E."/>
            <person name="Kellner H."/>
        </authorList>
    </citation>
    <scope>NUCLEOTIDE SEQUENCE [LARGE SCALE GENOMIC DNA]</scope>
    <source>
        <strain evidence="3 4">DSM 110363</strain>
    </source>
</reference>
<feature type="compositionally biased region" description="Basic and acidic residues" evidence="2">
    <location>
        <begin position="1"/>
        <end position="20"/>
    </location>
</feature>
<dbReference type="CDD" id="cd02440">
    <property type="entry name" value="AdoMet_MTases"/>
    <property type="match status" value="1"/>
</dbReference>
<evidence type="ECO:0000313" key="3">
    <source>
        <dbReference type="EMBL" id="KAF2965738.1"/>
    </source>
</evidence>
<evidence type="ECO:0000256" key="1">
    <source>
        <dbReference type="ARBA" id="ARBA00038158"/>
    </source>
</evidence>
<evidence type="ECO:0008006" key="5">
    <source>
        <dbReference type="Google" id="ProtNLM"/>
    </source>
</evidence>
<dbReference type="PANTHER" id="PTHR43591:SF102">
    <property type="entry name" value="S-ADENOSYL-L-METHIONINE-DEPENDENT METHYLTRANSFERASE"/>
    <property type="match status" value="1"/>
</dbReference>
<dbReference type="GO" id="GO:0008168">
    <property type="term" value="F:methyltransferase activity"/>
    <property type="evidence" value="ECO:0007669"/>
    <property type="project" value="TreeGrafter"/>
</dbReference>
<feature type="region of interest" description="Disordered" evidence="2">
    <location>
        <begin position="1"/>
        <end position="97"/>
    </location>
</feature>
<dbReference type="Pfam" id="PF13489">
    <property type="entry name" value="Methyltransf_23"/>
    <property type="match status" value="1"/>
</dbReference>
<dbReference type="PANTHER" id="PTHR43591">
    <property type="entry name" value="METHYLTRANSFERASE"/>
    <property type="match status" value="1"/>
</dbReference>
<protein>
    <recommendedName>
        <fullName evidence="5">Methyltransferase domain-containing protein</fullName>
    </recommendedName>
</protein>
<sequence length="404" mass="45164">MSSPHPNERRVPDQPSERSDPATSGASGASSHDHLPSLGQVPSVAQSDTPSSSLSFGDFSAGFSVDDDDYDDYDDDDDDEDDDDDDNDSHHRDVDSAVYDVNQAQSSMSVTSSIYNFVREHGRTYHRYKAGKYWMPNDEREQERLDLQHMICLKVFNDRLSLAPIQEPARVLDFGTGTGAWAIEFAIQHPGSDVLGTDLSPIQPEYVPPNCRFEIDDIEDDWMFSSKFDYIHGRHMVGSITDIPKLFKTIFDNLNPGGWLEMQDYYVGLQSIDGTLDGTTLLRWSHMVNHALSFTGRSGLNAAKYKRWMQEAGFEHIREEVFAVPGNPWPKGAEQKQLGAMQMENILEGLYGISIALFTKFLGMSPEAVEALLVELYLPSAACPQTIPLPFGTKHEADTRRPAS</sequence>
<feature type="compositionally biased region" description="Polar residues" evidence="2">
    <location>
        <begin position="43"/>
        <end position="55"/>
    </location>
</feature>
<comment type="caution">
    <text evidence="3">The sequence shown here is derived from an EMBL/GenBank/DDBJ whole genome shotgun (WGS) entry which is preliminary data.</text>
</comment>
<name>A0A7C8IN17_9PEZI</name>
<gene>
    <name evidence="3" type="ORF">GQX73_g7834</name>
</gene>
<dbReference type="OrthoDB" id="2013972at2759"/>
<proteinExistence type="inferred from homology"/>
<evidence type="ECO:0000256" key="2">
    <source>
        <dbReference type="SAM" id="MobiDB-lite"/>
    </source>
</evidence>
<feature type="compositionally biased region" description="Acidic residues" evidence="2">
    <location>
        <begin position="65"/>
        <end position="87"/>
    </location>
</feature>
<evidence type="ECO:0000313" key="4">
    <source>
        <dbReference type="Proteomes" id="UP000481858"/>
    </source>
</evidence>
<keyword evidence="4" id="KW-1185">Reference proteome</keyword>
<accession>A0A7C8IN17</accession>
<dbReference type="InParanoid" id="A0A7C8IN17"/>
<feature type="compositionally biased region" description="Polar residues" evidence="2">
    <location>
        <begin position="21"/>
        <end position="30"/>
    </location>
</feature>
<dbReference type="Proteomes" id="UP000481858">
    <property type="component" value="Unassembled WGS sequence"/>
</dbReference>
<dbReference type="SUPFAM" id="SSF53335">
    <property type="entry name" value="S-adenosyl-L-methionine-dependent methyltransferases"/>
    <property type="match status" value="1"/>
</dbReference>